<gene>
    <name evidence="1" type="ORF">BDZ90DRAFT_223946</name>
</gene>
<dbReference type="STRING" id="1569628.A0A316UK30"/>
<dbReference type="OrthoDB" id="3012298at2759"/>
<dbReference type="InterPro" id="IPR017853">
    <property type="entry name" value="GH"/>
</dbReference>
<dbReference type="EMBL" id="KZ819677">
    <property type="protein sequence ID" value="PWN25158.1"/>
    <property type="molecule type" value="Genomic_DNA"/>
</dbReference>
<dbReference type="Proteomes" id="UP000245884">
    <property type="component" value="Unassembled WGS sequence"/>
</dbReference>
<name>A0A316UK30_9BASI</name>
<dbReference type="RefSeq" id="XP_025359770.1">
    <property type="nucleotide sequence ID" value="XM_025504596.1"/>
</dbReference>
<dbReference type="GO" id="GO:0016787">
    <property type="term" value="F:hydrolase activity"/>
    <property type="evidence" value="ECO:0007669"/>
    <property type="project" value="UniProtKB-KW"/>
</dbReference>
<organism evidence="1 2">
    <name type="scientific">Jaminaea rosea</name>
    <dbReference type="NCBI Taxonomy" id="1569628"/>
    <lineage>
        <taxon>Eukaryota</taxon>
        <taxon>Fungi</taxon>
        <taxon>Dikarya</taxon>
        <taxon>Basidiomycota</taxon>
        <taxon>Ustilaginomycotina</taxon>
        <taxon>Exobasidiomycetes</taxon>
        <taxon>Microstromatales</taxon>
        <taxon>Microstromatales incertae sedis</taxon>
        <taxon>Jaminaea</taxon>
    </lineage>
</organism>
<accession>A0A316UK30</accession>
<keyword evidence="1" id="KW-0378">Hydrolase</keyword>
<reference evidence="1 2" key="1">
    <citation type="journal article" date="2018" name="Mol. Biol. Evol.">
        <title>Broad Genomic Sampling Reveals a Smut Pathogenic Ancestry of the Fungal Clade Ustilaginomycotina.</title>
        <authorList>
            <person name="Kijpornyongpan T."/>
            <person name="Mondo S.J."/>
            <person name="Barry K."/>
            <person name="Sandor L."/>
            <person name="Lee J."/>
            <person name="Lipzen A."/>
            <person name="Pangilinan J."/>
            <person name="LaButti K."/>
            <person name="Hainaut M."/>
            <person name="Henrissat B."/>
            <person name="Grigoriev I.V."/>
            <person name="Spatafora J.W."/>
            <person name="Aime M.C."/>
        </authorList>
    </citation>
    <scope>NUCLEOTIDE SEQUENCE [LARGE SCALE GENOMIC DNA]</scope>
    <source>
        <strain evidence="1 2">MCA 5214</strain>
    </source>
</reference>
<sequence>MPSTRELVGMNVLTLAFLTSNTSSFRAQKFFNYSVPERRRIVNLYHSKGISLFLSTFGGDPNEQPVTQNFNPTMLGDLHGEIAYKSGFDGLDNDIEDFEAFSWHNKSLVTWVSMYTEAVRRWLPASGGFGMSAAPVAPWFTPNRTTYCHGAYDGIDKQVGHLYDFYNVQFYNQGVGSYDDCKNLLFKSNLTAFPQTSIFEIARNGVPLDKLLIAKPGYPVDAASGYVPPEKLSYCLHLAKNNGWKAGAASWQFPHASTQWWRELRMDSFYDESLFAKRPID</sequence>
<evidence type="ECO:0000313" key="2">
    <source>
        <dbReference type="Proteomes" id="UP000245884"/>
    </source>
</evidence>
<dbReference type="AlphaFoldDB" id="A0A316UK30"/>
<protein>
    <submittedName>
        <fullName evidence="1">Glycoside hydrolase</fullName>
    </submittedName>
</protein>
<dbReference type="SUPFAM" id="SSF51445">
    <property type="entry name" value="(Trans)glycosidases"/>
    <property type="match status" value="1"/>
</dbReference>
<evidence type="ECO:0000313" key="1">
    <source>
        <dbReference type="EMBL" id="PWN25158.1"/>
    </source>
</evidence>
<dbReference type="Gene3D" id="3.20.20.80">
    <property type="entry name" value="Glycosidases"/>
    <property type="match status" value="1"/>
</dbReference>
<proteinExistence type="predicted"/>
<dbReference type="GeneID" id="37026419"/>
<keyword evidence="2" id="KW-1185">Reference proteome</keyword>